<reference evidence="1 2" key="1">
    <citation type="submission" date="2019-06" db="EMBL/GenBank/DDBJ databases">
        <title>Genomic Encyclopedia of Type Strains, Phase IV (KMG-V): Genome sequencing to study the core and pangenomes of soil and plant-associated prokaryotes.</title>
        <authorList>
            <person name="Whitman W."/>
        </authorList>
    </citation>
    <scope>NUCLEOTIDE SEQUENCE [LARGE SCALE GENOMIC DNA]</scope>
    <source>
        <strain evidence="1 2">BR 510</strain>
    </source>
</reference>
<dbReference type="AlphaFoldDB" id="A0A560ED28"/>
<dbReference type="EMBL" id="VITK01000001">
    <property type="protein sequence ID" value="TWB07185.1"/>
    <property type="molecule type" value="Genomic_DNA"/>
</dbReference>
<evidence type="ECO:0000313" key="1">
    <source>
        <dbReference type="EMBL" id="TWB07185.1"/>
    </source>
</evidence>
<protein>
    <submittedName>
        <fullName evidence="1">Uncharacterized protein</fullName>
    </submittedName>
</protein>
<comment type="caution">
    <text evidence="1">The sequence shown here is derived from an EMBL/GenBank/DDBJ whole genome shotgun (WGS) entry which is preliminary data.</text>
</comment>
<organism evidence="1 2">
    <name type="scientific">Bradyrhizobium stylosanthis</name>
    <dbReference type="NCBI Taxonomy" id="1803665"/>
    <lineage>
        <taxon>Bacteria</taxon>
        <taxon>Pseudomonadati</taxon>
        <taxon>Pseudomonadota</taxon>
        <taxon>Alphaproteobacteria</taxon>
        <taxon>Hyphomicrobiales</taxon>
        <taxon>Nitrobacteraceae</taxon>
        <taxon>Bradyrhizobium</taxon>
    </lineage>
</organism>
<evidence type="ECO:0000313" key="2">
    <source>
        <dbReference type="Proteomes" id="UP000319949"/>
    </source>
</evidence>
<dbReference type="Proteomes" id="UP000319949">
    <property type="component" value="Unassembled WGS sequence"/>
</dbReference>
<accession>A0A560ED28</accession>
<keyword evidence="2" id="KW-1185">Reference proteome</keyword>
<sequence length="245" mass="26635">MLSGCITSRRPLLGLNDLSLSEEAALLNPLVGRPGVGNFYYLSRGKVASILDLRARLAPRPTASWYETKLLKSDGDEREVAHVQFEGEFGNRKVAVSARGSQKLIERLTDPFAYLEVLNRPATGELYNRTAEQRLATWKASLADVISRSAVEDTGFLALCTIREEFKQVDWIVNAHPGDLDDRSISRIQYSVASALGLVSGGPAREVRGLTIGVVFQRVALVTSGESPSIQFSLGNETSIIVSGA</sequence>
<gene>
    <name evidence="1" type="ORF">FBZ96_1011003</name>
</gene>
<proteinExistence type="predicted"/>
<name>A0A560ED28_9BRAD</name>